<proteinExistence type="predicted"/>
<dbReference type="Proteomes" id="UP000026961">
    <property type="component" value="Chromosome 1"/>
</dbReference>
<reference evidence="1" key="2">
    <citation type="submission" date="2015-04" db="UniProtKB">
        <authorList>
            <consortium name="EnsemblPlants"/>
        </authorList>
    </citation>
    <scope>IDENTIFICATION</scope>
</reference>
<dbReference type="EnsemblPlants" id="OGLUM01G22550.4">
    <property type="protein sequence ID" value="OGLUM01G22550.4"/>
    <property type="gene ID" value="OGLUM01G22550"/>
</dbReference>
<dbReference type="Gramene" id="OGLUM01G22550.4">
    <property type="protein sequence ID" value="OGLUM01G22550.4"/>
    <property type="gene ID" value="OGLUM01G22550"/>
</dbReference>
<organism evidence="1">
    <name type="scientific">Oryza glumipatula</name>
    <dbReference type="NCBI Taxonomy" id="40148"/>
    <lineage>
        <taxon>Eukaryota</taxon>
        <taxon>Viridiplantae</taxon>
        <taxon>Streptophyta</taxon>
        <taxon>Embryophyta</taxon>
        <taxon>Tracheophyta</taxon>
        <taxon>Spermatophyta</taxon>
        <taxon>Magnoliopsida</taxon>
        <taxon>Liliopsida</taxon>
        <taxon>Poales</taxon>
        <taxon>Poaceae</taxon>
        <taxon>BOP clade</taxon>
        <taxon>Oryzoideae</taxon>
        <taxon>Oryzeae</taxon>
        <taxon>Oryzinae</taxon>
        <taxon>Oryza</taxon>
    </lineage>
</organism>
<dbReference type="HOGENOM" id="CLU_2088580_0_0_1"/>
<reference evidence="1" key="1">
    <citation type="submission" date="2013-08" db="EMBL/GenBank/DDBJ databases">
        <title>Oryza genome evolution.</title>
        <authorList>
            <person name="Wing R.A."/>
            <person name="Panaud O."/>
            <person name="Oliveira A.C."/>
        </authorList>
    </citation>
    <scope>NUCLEOTIDE SEQUENCE</scope>
</reference>
<evidence type="ECO:0000313" key="1">
    <source>
        <dbReference type="EnsemblPlants" id="OGLUM01G22550.4"/>
    </source>
</evidence>
<keyword evidence="2" id="KW-1185">Reference proteome</keyword>
<accession>A0A0D9YAA5</accession>
<name>A0A0D9YAA5_9ORYZ</name>
<reference evidence="1" key="3">
    <citation type="submission" date="2018-05" db="EMBL/GenBank/DDBJ databases">
        <title>OgluRS3 (Oryza glumaepatula Reference Sequence Version 3).</title>
        <authorList>
            <person name="Zhang J."/>
            <person name="Kudrna D."/>
            <person name="Lee S."/>
            <person name="Talag J."/>
            <person name="Welchert J."/>
            <person name="Wing R.A."/>
        </authorList>
    </citation>
    <scope>NUCLEOTIDE SEQUENCE [LARGE SCALE GENOMIC DNA]</scope>
</reference>
<evidence type="ECO:0000313" key="2">
    <source>
        <dbReference type="Proteomes" id="UP000026961"/>
    </source>
</evidence>
<protein>
    <submittedName>
        <fullName evidence="1">Uncharacterized protein</fullName>
    </submittedName>
</protein>
<sequence>MNFYDFFVFVPRFALANIVELYHIQNPKETALSSTETANHFVYNLMSIRNNFNAENICNISEQNRNAFSDIIKILEEESFSRLLVALSKAHRHRTKRLSQNEGFKSEGLFVSDLLEI</sequence>
<dbReference type="AlphaFoldDB" id="A0A0D9YAA5"/>